<name>A0A835M8P0_9MAGN</name>
<dbReference type="EMBL" id="JADFTS010000001">
    <property type="protein sequence ID" value="KAF9623410.1"/>
    <property type="molecule type" value="Genomic_DNA"/>
</dbReference>
<evidence type="ECO:0000313" key="8">
    <source>
        <dbReference type="Proteomes" id="UP000631114"/>
    </source>
</evidence>
<evidence type="ECO:0000256" key="3">
    <source>
        <dbReference type="ARBA" id="ARBA00022833"/>
    </source>
</evidence>
<dbReference type="AlphaFoldDB" id="A0A835M8P0"/>
<gene>
    <name evidence="7" type="ORF">IFM89_002994</name>
</gene>
<feature type="non-terminal residue" evidence="7">
    <location>
        <position position="512"/>
    </location>
</feature>
<keyword evidence="8" id="KW-1185">Reference proteome</keyword>
<dbReference type="OrthoDB" id="687700at2759"/>
<evidence type="ECO:0000256" key="1">
    <source>
        <dbReference type="ARBA" id="ARBA00022723"/>
    </source>
</evidence>
<feature type="compositionally biased region" description="Polar residues" evidence="5">
    <location>
        <begin position="485"/>
        <end position="504"/>
    </location>
</feature>
<dbReference type="Proteomes" id="UP000631114">
    <property type="component" value="Unassembled WGS sequence"/>
</dbReference>
<dbReference type="SMART" id="SM00575">
    <property type="entry name" value="ZnF_PMZ"/>
    <property type="match status" value="1"/>
</dbReference>
<evidence type="ECO:0000256" key="5">
    <source>
        <dbReference type="SAM" id="MobiDB-lite"/>
    </source>
</evidence>
<dbReference type="Pfam" id="PF10551">
    <property type="entry name" value="MULE"/>
    <property type="match status" value="1"/>
</dbReference>
<dbReference type="Pfam" id="PF04434">
    <property type="entry name" value="SWIM"/>
    <property type="match status" value="1"/>
</dbReference>
<comment type="caution">
    <text evidence="7">The sequence shown here is derived from an EMBL/GenBank/DDBJ whole genome shotgun (WGS) entry which is preliminary data.</text>
</comment>
<evidence type="ECO:0000256" key="2">
    <source>
        <dbReference type="ARBA" id="ARBA00022771"/>
    </source>
</evidence>
<dbReference type="InterPro" id="IPR006564">
    <property type="entry name" value="Znf_PMZ"/>
</dbReference>
<organism evidence="7 8">
    <name type="scientific">Coptis chinensis</name>
    <dbReference type="NCBI Taxonomy" id="261450"/>
    <lineage>
        <taxon>Eukaryota</taxon>
        <taxon>Viridiplantae</taxon>
        <taxon>Streptophyta</taxon>
        <taxon>Embryophyta</taxon>
        <taxon>Tracheophyta</taxon>
        <taxon>Spermatophyta</taxon>
        <taxon>Magnoliopsida</taxon>
        <taxon>Ranunculales</taxon>
        <taxon>Ranunculaceae</taxon>
        <taxon>Coptidoideae</taxon>
        <taxon>Coptis</taxon>
    </lineage>
</organism>
<feature type="domain" description="SWIM-type" evidence="6">
    <location>
        <begin position="352"/>
        <end position="384"/>
    </location>
</feature>
<sequence>ENEEFLLPSTNEFANFASKTTNLYDKEDNESRQTRDTNVQVELVLEVGMEGPTIQECRRKKPNEFTMKLRKIVPEHTCYADPLEHNYMADANIIVEELEDQITLHHKTFKPSDIQKQMFYNFHIEGKYGGQLLSVVSLDTNNGLFPLAMYICKSESTETWGKFLEIISPKLREHPLPLTIISDKQKGLVKAVSYVFDDTRSHRICFRHMYKNFKKLFKGSYLEKMTYFAAKSFKEVDFKKWMDKIGSAKIEEREWLEKENVESWAQSCFYHTSKCEHITNNFSKSFNNWIQEVRDKPVCKLVDKLHLAFMRNIYDRKQKAKKWDDEADNKFHGLVLRVKQTIKTRIKFIRKWIVDLRSKECSCVVWQQSGVPCIHAVAVIYPTRCSWVDFCSPFFTVQAYKQTYVDYIKPMNDMTNWSTEIHVIEGVPQIINPPPHVREKEAVTKKATTKKASAEKSKKGRSNTSKENYGTNGGGGVVDTTDAASSSQSNTPTSMFVVPTQTKAPNIMPHLT</sequence>
<keyword evidence="1" id="KW-0479">Metal-binding</keyword>
<dbReference type="PANTHER" id="PTHR31973">
    <property type="entry name" value="POLYPROTEIN, PUTATIVE-RELATED"/>
    <property type="match status" value="1"/>
</dbReference>
<dbReference type="InterPro" id="IPR007527">
    <property type="entry name" value="Znf_SWIM"/>
</dbReference>
<keyword evidence="3" id="KW-0862">Zinc</keyword>
<protein>
    <recommendedName>
        <fullName evidence="6">SWIM-type domain-containing protein</fullName>
    </recommendedName>
</protein>
<dbReference type="GO" id="GO:0008270">
    <property type="term" value="F:zinc ion binding"/>
    <property type="evidence" value="ECO:0007669"/>
    <property type="project" value="UniProtKB-KW"/>
</dbReference>
<feature type="region of interest" description="Disordered" evidence="5">
    <location>
        <begin position="434"/>
        <end position="512"/>
    </location>
</feature>
<accession>A0A835M8P0</accession>
<evidence type="ECO:0000256" key="4">
    <source>
        <dbReference type="PROSITE-ProRule" id="PRU00325"/>
    </source>
</evidence>
<keyword evidence="2 4" id="KW-0863">Zinc-finger</keyword>
<dbReference type="PROSITE" id="PS50966">
    <property type="entry name" value="ZF_SWIM"/>
    <property type="match status" value="1"/>
</dbReference>
<evidence type="ECO:0000259" key="6">
    <source>
        <dbReference type="PROSITE" id="PS50966"/>
    </source>
</evidence>
<dbReference type="InterPro" id="IPR018289">
    <property type="entry name" value="MULE_transposase_dom"/>
</dbReference>
<reference evidence="7 8" key="1">
    <citation type="submission" date="2020-10" db="EMBL/GenBank/DDBJ databases">
        <title>The Coptis chinensis genome and diversification of protoberbering-type alkaloids.</title>
        <authorList>
            <person name="Wang B."/>
            <person name="Shu S."/>
            <person name="Song C."/>
            <person name="Liu Y."/>
        </authorList>
    </citation>
    <scope>NUCLEOTIDE SEQUENCE [LARGE SCALE GENOMIC DNA]</scope>
    <source>
        <strain evidence="7">HL-2020</strain>
        <tissue evidence="7">Leaf</tissue>
    </source>
</reference>
<dbReference type="PANTHER" id="PTHR31973:SF187">
    <property type="entry name" value="MUTATOR TRANSPOSASE MUDRA PROTEIN"/>
    <property type="match status" value="1"/>
</dbReference>
<proteinExistence type="predicted"/>
<evidence type="ECO:0000313" key="7">
    <source>
        <dbReference type="EMBL" id="KAF9623410.1"/>
    </source>
</evidence>